<reference evidence="1 2" key="1">
    <citation type="submission" date="2018-06" db="EMBL/GenBank/DDBJ databases">
        <authorList>
            <consortium name="Pathogen Informatics"/>
            <person name="Doyle S."/>
        </authorList>
    </citation>
    <scope>NUCLEOTIDE SEQUENCE [LARGE SCALE GENOMIC DNA]</scope>
    <source>
        <strain evidence="1 2">NCTC7307</strain>
    </source>
</reference>
<gene>
    <name evidence="1" type="primary">yniC_3</name>
    <name evidence="1" type="ORF">NCTC7307_03199</name>
</gene>
<dbReference type="GO" id="GO:0016787">
    <property type="term" value="F:hydrolase activity"/>
    <property type="evidence" value="ECO:0007669"/>
    <property type="project" value="UniProtKB-KW"/>
</dbReference>
<keyword evidence="2" id="KW-1185">Reference proteome</keyword>
<sequence length="37" mass="4016">MRAIVVPAEENQRDPRFALANVKLSSLRGLTAAHLLG</sequence>
<name>A0A2X4TCW2_SALER</name>
<dbReference type="EMBL" id="LS483466">
    <property type="protein sequence ID" value="SQI25161.1"/>
    <property type="molecule type" value="Genomic_DNA"/>
</dbReference>
<evidence type="ECO:0000313" key="1">
    <source>
        <dbReference type="EMBL" id="SQI25161.1"/>
    </source>
</evidence>
<accession>A0A2X4TCW2</accession>
<dbReference type="AlphaFoldDB" id="A0A2X4TCW2"/>
<protein>
    <submittedName>
        <fullName evidence="1">Hydrolase</fullName>
        <ecNumber evidence="1">3.1.3.-</ecNumber>
    </submittedName>
</protein>
<dbReference type="Proteomes" id="UP000248731">
    <property type="component" value="Chromosome 1"/>
</dbReference>
<dbReference type="EC" id="3.1.3.-" evidence="1"/>
<keyword evidence="1" id="KW-0378">Hydrolase</keyword>
<evidence type="ECO:0000313" key="2">
    <source>
        <dbReference type="Proteomes" id="UP000248731"/>
    </source>
</evidence>
<organism evidence="1 2">
    <name type="scientific">Salmonella enterica subsp. arizonae</name>
    <dbReference type="NCBI Taxonomy" id="59203"/>
    <lineage>
        <taxon>Bacteria</taxon>
        <taxon>Pseudomonadati</taxon>
        <taxon>Pseudomonadota</taxon>
        <taxon>Gammaproteobacteria</taxon>
        <taxon>Enterobacterales</taxon>
        <taxon>Enterobacteriaceae</taxon>
        <taxon>Salmonella</taxon>
    </lineage>
</organism>
<proteinExistence type="predicted"/>